<keyword evidence="3" id="KW-1185">Reference proteome</keyword>
<dbReference type="OrthoDB" id="10261749at2759"/>
<proteinExistence type="predicted"/>
<feature type="compositionally biased region" description="Polar residues" evidence="1">
    <location>
        <begin position="117"/>
        <end position="135"/>
    </location>
</feature>
<dbReference type="InterPro" id="IPR001345">
    <property type="entry name" value="PG/BPGM_mutase_AS"/>
</dbReference>
<accession>A0A1Y1IKT2</accession>
<sequence length="510" mass="57668">MEATVKLSRECFSPPLSGQTCSGQLFKQGKRKSCAILSWDHQNSSRKLVGTFSGRNASAHSKADRREVELKTVKAGVFEDPGTHAPDKICSGLPPSRRSRALRGARTIQKAQACAEGSSSNLQPNEGGSSGSNRAQPGELPSVSGGIRRGNDNGNGVTPESQEEKNHRGNINWRRRALQAVKGDEVHITAPPPDFVSDRPQRPFRIFLVRHGESEGNVDESMYTRIPDSKISLTKQGKHQAEEAGRQIREIIQAGQAEDDDNWMVYFYVSPYLRTLQTLRGIGAAFERRRIAGVREEPRLREQDFGNFQDREKMRVEKTIRLRFGRFFYRFPDGESAADVYDRVTGFRETLRTDIDVGRFQKEASRRTNMNLILVSHGLTLRVFLMRWYKWTVDQFQALHNFGNAGFLVMELGPGGRYSLTAHHTHEELATFGLSPDMIADQEWQVTARPGDLNSEWPTSGPSFFDYFENLQDGDGLKYPDRSPQFDKIIRDLECPATREELEVIKQFPT</sequence>
<dbReference type="CDD" id="cd07067">
    <property type="entry name" value="HP_PGM_like"/>
    <property type="match status" value="1"/>
</dbReference>
<dbReference type="PROSITE" id="PS00175">
    <property type="entry name" value="PG_MUTASE"/>
    <property type="match status" value="1"/>
</dbReference>
<dbReference type="Gene3D" id="3.40.50.1240">
    <property type="entry name" value="Phosphoglycerate mutase-like"/>
    <property type="match status" value="1"/>
</dbReference>
<dbReference type="InterPro" id="IPR052765">
    <property type="entry name" value="PGM-Related"/>
</dbReference>
<dbReference type="SMART" id="SM00855">
    <property type="entry name" value="PGAM"/>
    <property type="match status" value="1"/>
</dbReference>
<evidence type="ECO:0000313" key="2">
    <source>
        <dbReference type="EMBL" id="GAQ89386.1"/>
    </source>
</evidence>
<feature type="region of interest" description="Disordered" evidence="1">
    <location>
        <begin position="79"/>
        <end position="171"/>
    </location>
</feature>
<reference evidence="2 3" key="1">
    <citation type="journal article" date="2014" name="Nat. Commun.">
        <title>Klebsormidium flaccidum genome reveals primary factors for plant terrestrial adaptation.</title>
        <authorList>
            <person name="Hori K."/>
            <person name="Maruyama F."/>
            <person name="Fujisawa T."/>
            <person name="Togashi T."/>
            <person name="Yamamoto N."/>
            <person name="Seo M."/>
            <person name="Sato S."/>
            <person name="Yamada T."/>
            <person name="Mori H."/>
            <person name="Tajima N."/>
            <person name="Moriyama T."/>
            <person name="Ikeuchi M."/>
            <person name="Watanabe M."/>
            <person name="Wada H."/>
            <person name="Kobayashi K."/>
            <person name="Saito M."/>
            <person name="Masuda T."/>
            <person name="Sasaki-Sekimoto Y."/>
            <person name="Mashiguchi K."/>
            <person name="Awai K."/>
            <person name="Shimojima M."/>
            <person name="Masuda S."/>
            <person name="Iwai M."/>
            <person name="Nobusawa T."/>
            <person name="Narise T."/>
            <person name="Kondo S."/>
            <person name="Saito H."/>
            <person name="Sato R."/>
            <person name="Murakawa M."/>
            <person name="Ihara Y."/>
            <person name="Oshima-Yamada Y."/>
            <person name="Ohtaka K."/>
            <person name="Satoh M."/>
            <person name="Sonobe K."/>
            <person name="Ishii M."/>
            <person name="Ohtani R."/>
            <person name="Kanamori-Sato M."/>
            <person name="Honoki R."/>
            <person name="Miyazaki D."/>
            <person name="Mochizuki H."/>
            <person name="Umetsu J."/>
            <person name="Higashi K."/>
            <person name="Shibata D."/>
            <person name="Kamiya Y."/>
            <person name="Sato N."/>
            <person name="Nakamura Y."/>
            <person name="Tabata S."/>
            <person name="Ida S."/>
            <person name="Kurokawa K."/>
            <person name="Ohta H."/>
        </authorList>
    </citation>
    <scope>NUCLEOTIDE SEQUENCE [LARGE SCALE GENOMIC DNA]</scope>
    <source>
        <strain evidence="2 3">NIES-2285</strain>
    </source>
</reference>
<dbReference type="InterPro" id="IPR029033">
    <property type="entry name" value="His_PPase_superfam"/>
</dbReference>
<evidence type="ECO:0000256" key="1">
    <source>
        <dbReference type="SAM" id="MobiDB-lite"/>
    </source>
</evidence>
<dbReference type="InterPro" id="IPR013078">
    <property type="entry name" value="His_Pase_superF_clade-1"/>
</dbReference>
<dbReference type="Pfam" id="PF00300">
    <property type="entry name" value="His_Phos_1"/>
    <property type="match status" value="1"/>
</dbReference>
<organism evidence="2 3">
    <name type="scientific">Klebsormidium nitens</name>
    <name type="common">Green alga</name>
    <name type="synonym">Ulothrix nitens</name>
    <dbReference type="NCBI Taxonomy" id="105231"/>
    <lineage>
        <taxon>Eukaryota</taxon>
        <taxon>Viridiplantae</taxon>
        <taxon>Streptophyta</taxon>
        <taxon>Klebsormidiophyceae</taxon>
        <taxon>Klebsormidiales</taxon>
        <taxon>Klebsormidiaceae</taxon>
        <taxon>Klebsormidium</taxon>
    </lineage>
</organism>
<dbReference type="STRING" id="105231.A0A1Y1IKT2"/>
<dbReference type="Proteomes" id="UP000054558">
    <property type="component" value="Unassembled WGS sequence"/>
</dbReference>
<evidence type="ECO:0000313" key="3">
    <source>
        <dbReference type="Proteomes" id="UP000054558"/>
    </source>
</evidence>
<dbReference type="AlphaFoldDB" id="A0A1Y1IKT2"/>
<dbReference type="PANTHER" id="PTHR46192">
    <property type="entry name" value="BROAD-RANGE ACID PHOSPHATASE DET1"/>
    <property type="match status" value="1"/>
</dbReference>
<name>A0A1Y1IKT2_KLENI</name>
<protein>
    <submittedName>
        <fullName evidence="2">Phosphoglycerate mutase family protein</fullName>
    </submittedName>
</protein>
<dbReference type="GO" id="GO:0016791">
    <property type="term" value="F:phosphatase activity"/>
    <property type="evidence" value="ECO:0000318"/>
    <property type="project" value="GO_Central"/>
</dbReference>
<gene>
    <name evidence="2" type="ORF">KFL_005160070</name>
</gene>
<dbReference type="EMBL" id="DF237465">
    <property type="protein sequence ID" value="GAQ89386.1"/>
    <property type="molecule type" value="Genomic_DNA"/>
</dbReference>
<dbReference type="SUPFAM" id="SSF53254">
    <property type="entry name" value="Phosphoglycerate mutase-like"/>
    <property type="match status" value="1"/>
</dbReference>